<dbReference type="Proteomes" id="UP000001889">
    <property type="component" value="Chromosome"/>
</dbReference>
<evidence type="ECO:0000313" key="2">
    <source>
        <dbReference type="Proteomes" id="UP000001889"/>
    </source>
</evidence>
<proteinExistence type="predicted"/>
<dbReference type="AlphaFoldDB" id="D2TPL1"/>
<gene>
    <name evidence="1" type="ordered locus">ROD_20771</name>
</gene>
<dbReference type="EMBL" id="FN543502">
    <property type="protein sequence ID" value="CBG88828.1"/>
    <property type="molecule type" value="Genomic_DNA"/>
</dbReference>
<name>D2TPL1_CITRI</name>
<reference evidence="1 2" key="1">
    <citation type="journal article" date="2010" name="J. Bacteriol.">
        <title>The Citrobacter rodentium genome sequence reveals convergent evolution with human pathogenic Escherichia coli.</title>
        <authorList>
            <person name="Petty N.K."/>
            <person name="Bulgin R."/>
            <person name="Crepin V.F."/>
            <person name="Cerdeno-Tarraga A.M."/>
            <person name="Schroeder G.N."/>
            <person name="Quail M.A."/>
            <person name="Lennard N."/>
            <person name="Corton C."/>
            <person name="Barron A."/>
            <person name="Clark L."/>
            <person name="Toribio A.L."/>
            <person name="Parkhill J."/>
            <person name="Dougan G."/>
            <person name="Frankel G."/>
            <person name="Thomson N.R."/>
        </authorList>
    </citation>
    <scope>NUCLEOTIDE SEQUENCE [LARGE SCALE GENOMIC DNA]</scope>
    <source>
        <strain evidence="1 2">ICC168</strain>
    </source>
</reference>
<evidence type="ECO:0000313" key="1">
    <source>
        <dbReference type="EMBL" id="CBG88828.1"/>
    </source>
</evidence>
<organism evidence="1 2">
    <name type="scientific">Citrobacter rodentium (strain ICC168)</name>
    <name type="common">Citrobacter freundii biotype 4280</name>
    <dbReference type="NCBI Taxonomy" id="637910"/>
    <lineage>
        <taxon>Bacteria</taxon>
        <taxon>Pseudomonadati</taxon>
        <taxon>Pseudomonadota</taxon>
        <taxon>Gammaproteobacteria</taxon>
        <taxon>Enterobacterales</taxon>
        <taxon>Enterobacteriaceae</taxon>
        <taxon>Citrobacter</taxon>
    </lineage>
</organism>
<sequence>MRMEVMKNILDRNLIKEFHEISKCADNLESYERYYQAYVRFIIKNNKFFTKSILEKWGLDVLISINIEDYLVPNPGLSLTMEQKRLSKSTYEDIDTFAMSIRDTLWDMVTVYSGKDCPITPNDELRYIKIVSKDKPEKILLECAGCGWTEDINGDESTEIYGKIFPANKNEIDEYIKKK</sequence>
<keyword evidence="2" id="KW-1185">Reference proteome</keyword>
<dbReference type="KEGG" id="cro:ROD_20771"/>
<accession>D2TPL1</accession>
<dbReference type="eggNOG" id="ENOG5033X5X">
    <property type="taxonomic scope" value="Bacteria"/>
</dbReference>
<protein>
    <submittedName>
        <fullName evidence="1">Uncharacterized protein</fullName>
    </submittedName>
</protein>
<dbReference type="STRING" id="637910.ROD_20771"/>
<dbReference type="HOGENOM" id="CLU_1500973_0_0_6"/>